<gene>
    <name evidence="2" type="ORF">AAME72_11840</name>
</gene>
<proteinExistence type="predicted"/>
<dbReference type="Gene3D" id="3.40.430.10">
    <property type="entry name" value="Dihydrofolate Reductase, subunit A"/>
    <property type="match status" value="1"/>
</dbReference>
<accession>A0AAU7G8L3</accession>
<dbReference type="InterPro" id="IPR002734">
    <property type="entry name" value="RibDG_C"/>
</dbReference>
<name>A0AAU7G8L3_9MICO</name>
<dbReference type="AlphaFoldDB" id="A0AAU7G8L3"/>
<dbReference type="RefSeq" id="WP_348786757.1">
    <property type="nucleotide sequence ID" value="NZ_CP157390.1"/>
</dbReference>
<dbReference type="GO" id="GO:0008703">
    <property type="term" value="F:5-amino-6-(5-phosphoribosylamino)uracil reductase activity"/>
    <property type="evidence" value="ECO:0007669"/>
    <property type="project" value="InterPro"/>
</dbReference>
<dbReference type="InterPro" id="IPR050765">
    <property type="entry name" value="Riboflavin_Biosynth_HTPR"/>
</dbReference>
<evidence type="ECO:0000313" key="2">
    <source>
        <dbReference type="EMBL" id="XBM46776.1"/>
    </source>
</evidence>
<dbReference type="Pfam" id="PF01872">
    <property type="entry name" value="RibD_C"/>
    <property type="match status" value="1"/>
</dbReference>
<reference evidence="2" key="1">
    <citation type="submission" date="2024-05" db="EMBL/GenBank/DDBJ databases">
        <title>The Natural Products Discovery Center: Release of the First 8490 Sequenced Strains for Exploring Actinobacteria Biosynthetic Diversity.</title>
        <authorList>
            <person name="Kalkreuter E."/>
            <person name="Kautsar S.A."/>
            <person name="Yang D."/>
            <person name="Bader C.D."/>
            <person name="Teijaro C.N."/>
            <person name="Fluegel L."/>
            <person name="Davis C.M."/>
            <person name="Simpson J.R."/>
            <person name="Lauterbach L."/>
            <person name="Steele A.D."/>
            <person name="Gui C."/>
            <person name="Meng S."/>
            <person name="Li G."/>
            <person name="Viehrig K."/>
            <person name="Ye F."/>
            <person name="Su P."/>
            <person name="Kiefer A.F."/>
            <person name="Nichols A."/>
            <person name="Cepeda A.J."/>
            <person name="Yan W."/>
            <person name="Fan B."/>
            <person name="Jiang Y."/>
            <person name="Adhikari A."/>
            <person name="Zheng C.-J."/>
            <person name="Schuster L."/>
            <person name="Cowan T.M."/>
            <person name="Smanski M.J."/>
            <person name="Chevrette M.G."/>
            <person name="de Carvalho L.P.S."/>
            <person name="Shen B."/>
        </authorList>
    </citation>
    <scope>NUCLEOTIDE SEQUENCE</scope>
    <source>
        <strain evidence="2">NPDC080035</strain>
    </source>
</reference>
<sequence>MEQPRIIADITASLDGFVTGPDAGPGNGLGTGGMPLHNWVFSDDPDDRGILAGATERSGVVVMGRDLFDVIDAPDGWSDELGYGATEVGKPPFFVVTRARPETIRLTGLDWTFVTTGLEDAVSQARERATVEAAGTGVLKDVVIMGGGAIVGSALAAGLVDTFILHLSPLILGAGTPLFRAGARVELAQRDVLVTSTATHITYDVL</sequence>
<dbReference type="EMBL" id="CP157390">
    <property type="protein sequence ID" value="XBM46776.1"/>
    <property type="molecule type" value="Genomic_DNA"/>
</dbReference>
<feature type="domain" description="Bacterial bifunctional deaminase-reductase C-terminal" evidence="1">
    <location>
        <begin position="4"/>
        <end position="188"/>
    </location>
</feature>
<protein>
    <submittedName>
        <fullName evidence="2">Dihydrofolate reductase family protein</fullName>
    </submittedName>
</protein>
<dbReference type="InterPro" id="IPR024072">
    <property type="entry name" value="DHFR-like_dom_sf"/>
</dbReference>
<dbReference type="PANTHER" id="PTHR38011">
    <property type="entry name" value="DIHYDROFOLATE REDUCTASE FAMILY PROTEIN (AFU_ORTHOLOGUE AFUA_8G06820)"/>
    <property type="match status" value="1"/>
</dbReference>
<dbReference type="PANTHER" id="PTHR38011:SF12">
    <property type="entry name" value="BIFUNCTIONAL DEAMINASE-REDUCTASE DOMAIN PROTEIN"/>
    <property type="match status" value="1"/>
</dbReference>
<evidence type="ECO:0000259" key="1">
    <source>
        <dbReference type="Pfam" id="PF01872"/>
    </source>
</evidence>
<dbReference type="SUPFAM" id="SSF53597">
    <property type="entry name" value="Dihydrofolate reductase-like"/>
    <property type="match status" value="1"/>
</dbReference>
<dbReference type="GO" id="GO:0009231">
    <property type="term" value="P:riboflavin biosynthetic process"/>
    <property type="evidence" value="ECO:0007669"/>
    <property type="project" value="InterPro"/>
</dbReference>
<organism evidence="2">
    <name type="scientific">Leifsonia sp. NPDC080035</name>
    <dbReference type="NCBI Taxonomy" id="3143936"/>
    <lineage>
        <taxon>Bacteria</taxon>
        <taxon>Bacillati</taxon>
        <taxon>Actinomycetota</taxon>
        <taxon>Actinomycetes</taxon>
        <taxon>Micrococcales</taxon>
        <taxon>Microbacteriaceae</taxon>
        <taxon>Leifsonia</taxon>
    </lineage>
</organism>